<evidence type="ECO:0000256" key="1">
    <source>
        <dbReference type="SAM" id="SignalP"/>
    </source>
</evidence>
<keyword evidence="3" id="KW-1185">Reference proteome</keyword>
<name>A0A6A6RIX1_9PLEO</name>
<sequence>MITLSLIILAITALTTSIPTAPKLSTSADILLRSPNLTKREEKWTFDLSYTENCKCDSAISCYSPTYTNSVRLGKLHLPSETMDMKAQSDIDNGKSAFFSLPDHTGYSGEIRAGPLGRQGWIHMHVMGCYCHAGDAAPRHGDGCACELKSGQGSLNSYKPMGCGGTTGRLYLLQRLFAWDAIDRPLRRFHYFLNPLLGELSF</sequence>
<evidence type="ECO:0000313" key="3">
    <source>
        <dbReference type="Proteomes" id="UP000799753"/>
    </source>
</evidence>
<dbReference type="AlphaFoldDB" id="A0A6A6RIX1"/>
<proteinExistence type="predicted"/>
<accession>A0A6A6RIX1</accession>
<gene>
    <name evidence="2" type="ORF">P280DRAFT_484828</name>
</gene>
<organism evidence="2 3">
    <name type="scientific">Massarina eburnea CBS 473.64</name>
    <dbReference type="NCBI Taxonomy" id="1395130"/>
    <lineage>
        <taxon>Eukaryota</taxon>
        <taxon>Fungi</taxon>
        <taxon>Dikarya</taxon>
        <taxon>Ascomycota</taxon>
        <taxon>Pezizomycotina</taxon>
        <taxon>Dothideomycetes</taxon>
        <taxon>Pleosporomycetidae</taxon>
        <taxon>Pleosporales</taxon>
        <taxon>Massarineae</taxon>
        <taxon>Massarinaceae</taxon>
        <taxon>Massarina</taxon>
    </lineage>
</organism>
<protein>
    <submittedName>
        <fullName evidence="2">Uncharacterized protein</fullName>
    </submittedName>
</protein>
<dbReference type="EMBL" id="MU006809">
    <property type="protein sequence ID" value="KAF2635260.1"/>
    <property type="molecule type" value="Genomic_DNA"/>
</dbReference>
<feature type="chain" id="PRO_5025385761" evidence="1">
    <location>
        <begin position="18"/>
        <end position="202"/>
    </location>
</feature>
<keyword evidence="1" id="KW-0732">Signal</keyword>
<feature type="signal peptide" evidence="1">
    <location>
        <begin position="1"/>
        <end position="17"/>
    </location>
</feature>
<dbReference type="Proteomes" id="UP000799753">
    <property type="component" value="Unassembled WGS sequence"/>
</dbReference>
<reference evidence="2" key="1">
    <citation type="journal article" date="2020" name="Stud. Mycol.">
        <title>101 Dothideomycetes genomes: a test case for predicting lifestyles and emergence of pathogens.</title>
        <authorList>
            <person name="Haridas S."/>
            <person name="Albert R."/>
            <person name="Binder M."/>
            <person name="Bloem J."/>
            <person name="Labutti K."/>
            <person name="Salamov A."/>
            <person name="Andreopoulos B."/>
            <person name="Baker S."/>
            <person name="Barry K."/>
            <person name="Bills G."/>
            <person name="Bluhm B."/>
            <person name="Cannon C."/>
            <person name="Castanera R."/>
            <person name="Culley D."/>
            <person name="Daum C."/>
            <person name="Ezra D."/>
            <person name="Gonzalez J."/>
            <person name="Henrissat B."/>
            <person name="Kuo A."/>
            <person name="Liang C."/>
            <person name="Lipzen A."/>
            <person name="Lutzoni F."/>
            <person name="Magnuson J."/>
            <person name="Mondo S."/>
            <person name="Nolan M."/>
            <person name="Ohm R."/>
            <person name="Pangilinan J."/>
            <person name="Park H.-J."/>
            <person name="Ramirez L."/>
            <person name="Alfaro M."/>
            <person name="Sun H."/>
            <person name="Tritt A."/>
            <person name="Yoshinaga Y."/>
            <person name="Zwiers L.-H."/>
            <person name="Turgeon B."/>
            <person name="Goodwin S."/>
            <person name="Spatafora J."/>
            <person name="Crous P."/>
            <person name="Grigoriev I."/>
        </authorList>
    </citation>
    <scope>NUCLEOTIDE SEQUENCE</scope>
    <source>
        <strain evidence="2">CBS 473.64</strain>
    </source>
</reference>
<evidence type="ECO:0000313" key="2">
    <source>
        <dbReference type="EMBL" id="KAF2635260.1"/>
    </source>
</evidence>